<dbReference type="OrthoDB" id="9786443at2"/>
<dbReference type="PANTHER" id="PTHR37943:SF1">
    <property type="entry name" value="PROTEIN VES"/>
    <property type="match status" value="1"/>
</dbReference>
<dbReference type="SUPFAM" id="SSF51182">
    <property type="entry name" value="RmlC-like cupins"/>
    <property type="match status" value="1"/>
</dbReference>
<dbReference type="AlphaFoldDB" id="A0A1G9SLQ0"/>
<dbReference type="InterPro" id="IPR011051">
    <property type="entry name" value="RmlC_Cupin_sf"/>
</dbReference>
<evidence type="ECO:0000313" key="2">
    <source>
        <dbReference type="Proteomes" id="UP000214880"/>
    </source>
</evidence>
<dbReference type="Proteomes" id="UP000214880">
    <property type="component" value="Unassembled WGS sequence"/>
</dbReference>
<accession>A0A1G9SLQ0</accession>
<protein>
    <submittedName>
        <fullName evidence="1">Various environmental stresses-induced protein Ves</fullName>
    </submittedName>
</protein>
<dbReference type="Gene3D" id="2.60.120.10">
    <property type="entry name" value="Jelly Rolls"/>
    <property type="match status" value="1"/>
</dbReference>
<proteinExistence type="predicted"/>
<dbReference type="Pfam" id="PF05962">
    <property type="entry name" value="HutD"/>
    <property type="match status" value="1"/>
</dbReference>
<dbReference type="RefSeq" id="WP_092072080.1">
    <property type="nucleotide sequence ID" value="NZ_FNHB01000004.1"/>
</dbReference>
<gene>
    <name evidence="1" type="ORF">SAMN04488502_10454</name>
</gene>
<sequence length="198" mass="21918">MEAVVIKKEDQLTSGWTGGSTTELFILPAGSKYSERNFWLRISSATVDAEEAVFTKLPQVQRVLLVLKGKIVLQHGAGKRMPLNPFDIHAFDGGEPTVSRGRCVDFNVMTRDNVHADLCTYQSRQMPVPVAADHFMHFFYAFQGDFCLTTESGKQDIPEKALLYVPQADCPFSVSSLGAEEAVLVHVKGRIADGVKRK</sequence>
<dbReference type="PANTHER" id="PTHR37943">
    <property type="entry name" value="PROTEIN VES"/>
    <property type="match status" value="1"/>
</dbReference>
<organism evidence="1 2">
    <name type="scientific">Dendrosporobacter quercicolus</name>
    <dbReference type="NCBI Taxonomy" id="146817"/>
    <lineage>
        <taxon>Bacteria</taxon>
        <taxon>Bacillati</taxon>
        <taxon>Bacillota</taxon>
        <taxon>Negativicutes</taxon>
        <taxon>Selenomonadales</taxon>
        <taxon>Sporomusaceae</taxon>
        <taxon>Dendrosporobacter</taxon>
    </lineage>
</organism>
<reference evidence="1 2" key="1">
    <citation type="submission" date="2016-10" db="EMBL/GenBank/DDBJ databases">
        <authorList>
            <person name="de Groot N.N."/>
        </authorList>
    </citation>
    <scope>NUCLEOTIDE SEQUENCE [LARGE SCALE GENOMIC DNA]</scope>
    <source>
        <strain evidence="1 2">DSM 1736</strain>
    </source>
</reference>
<dbReference type="InterPro" id="IPR010282">
    <property type="entry name" value="Uncharacterised_HutD/Ves"/>
</dbReference>
<dbReference type="STRING" id="146817.SAMN04488502_10454"/>
<name>A0A1G9SLQ0_9FIRM</name>
<evidence type="ECO:0000313" key="1">
    <source>
        <dbReference type="EMBL" id="SDM36349.1"/>
    </source>
</evidence>
<dbReference type="InterPro" id="IPR014710">
    <property type="entry name" value="RmlC-like_jellyroll"/>
</dbReference>
<keyword evidence="2" id="KW-1185">Reference proteome</keyword>
<dbReference type="EMBL" id="FNHB01000004">
    <property type="protein sequence ID" value="SDM36349.1"/>
    <property type="molecule type" value="Genomic_DNA"/>
</dbReference>